<evidence type="ECO:0000256" key="4">
    <source>
        <dbReference type="ARBA" id="ARBA00022989"/>
    </source>
</evidence>
<dbReference type="Gene3D" id="1.20.144.10">
    <property type="entry name" value="Phosphatidic acid phosphatase type 2/haloperoxidase"/>
    <property type="match status" value="1"/>
</dbReference>
<evidence type="ECO:0000256" key="5">
    <source>
        <dbReference type="ARBA" id="ARBA00023136"/>
    </source>
</evidence>
<dbReference type="EMBL" id="LSSL01000598">
    <property type="protein sequence ID" value="OLY84162.1"/>
    <property type="molecule type" value="Genomic_DNA"/>
</dbReference>
<keyword evidence="4 6" id="KW-1133">Transmembrane helix</keyword>
<keyword evidence="3 6" id="KW-0812">Transmembrane</keyword>
<evidence type="ECO:0000256" key="1">
    <source>
        <dbReference type="ARBA" id="ARBA00004141"/>
    </source>
</evidence>
<feature type="transmembrane region" description="Helical" evidence="6">
    <location>
        <begin position="200"/>
        <end position="220"/>
    </location>
</feature>
<comment type="subcellular location">
    <subcellularLocation>
        <location evidence="1">Membrane</location>
        <topology evidence="1">Multi-pass membrane protein</topology>
    </subcellularLocation>
</comment>
<dbReference type="AlphaFoldDB" id="A0A1R0H4M7"/>
<organism evidence="9 10">
    <name type="scientific">Smittium mucronatum</name>
    <dbReference type="NCBI Taxonomy" id="133383"/>
    <lineage>
        <taxon>Eukaryota</taxon>
        <taxon>Fungi</taxon>
        <taxon>Fungi incertae sedis</taxon>
        <taxon>Zoopagomycota</taxon>
        <taxon>Kickxellomycotina</taxon>
        <taxon>Harpellomycetes</taxon>
        <taxon>Harpellales</taxon>
        <taxon>Legeriomycetaceae</taxon>
        <taxon>Smittium</taxon>
    </lineage>
</organism>
<keyword evidence="5 6" id="KW-0472">Membrane</keyword>
<evidence type="ECO:0000256" key="2">
    <source>
        <dbReference type="ARBA" id="ARBA00008816"/>
    </source>
</evidence>
<feature type="transmembrane region" description="Helical" evidence="6">
    <location>
        <begin position="16"/>
        <end position="35"/>
    </location>
</feature>
<dbReference type="GO" id="GO:0008195">
    <property type="term" value="F:phosphatidate phosphatase activity"/>
    <property type="evidence" value="ECO:0007669"/>
    <property type="project" value="TreeGrafter"/>
</dbReference>
<dbReference type="GO" id="GO:0046839">
    <property type="term" value="P:phospholipid dephosphorylation"/>
    <property type="evidence" value="ECO:0007669"/>
    <property type="project" value="TreeGrafter"/>
</dbReference>
<proteinExistence type="inferred from homology"/>
<protein>
    <submittedName>
        <fullName evidence="9">Lipid phosphate phosphatase 2</fullName>
    </submittedName>
</protein>
<evidence type="ECO:0000313" key="9">
    <source>
        <dbReference type="EMBL" id="OLY84162.1"/>
    </source>
</evidence>
<comment type="similarity">
    <text evidence="2">Belongs to the PA-phosphatase related phosphoesterase family.</text>
</comment>
<reference evidence="9 10" key="1">
    <citation type="journal article" date="2016" name="Mol. Biol. Evol.">
        <title>Genome-Wide Survey of Gut Fungi (Harpellales) Reveals the First Horizontally Transferred Ubiquitin Gene from a Mosquito Host.</title>
        <authorList>
            <person name="Wang Y."/>
            <person name="White M.M."/>
            <person name="Kvist S."/>
            <person name="Moncalvo J.M."/>
        </authorList>
    </citation>
    <scope>NUCLEOTIDE SEQUENCE [LARGE SCALE GENOMIC DNA]</scope>
    <source>
        <strain evidence="9 10">ALG-7-W6</strain>
    </source>
</reference>
<accession>A0A1R0H4M7</accession>
<dbReference type="PANTHER" id="PTHR10165">
    <property type="entry name" value="LIPID PHOSPHATE PHOSPHATASE"/>
    <property type="match status" value="1"/>
</dbReference>
<evidence type="ECO:0000313" key="8">
    <source>
        <dbReference type="EMBL" id="OLY82428.1"/>
    </source>
</evidence>
<feature type="transmembrane region" description="Helical" evidence="6">
    <location>
        <begin position="174"/>
        <end position="194"/>
    </location>
</feature>
<evidence type="ECO:0000313" key="10">
    <source>
        <dbReference type="Proteomes" id="UP000187455"/>
    </source>
</evidence>
<dbReference type="InterPro" id="IPR000326">
    <property type="entry name" value="PAP2/HPO"/>
</dbReference>
<keyword evidence="10" id="KW-1185">Reference proteome</keyword>
<dbReference type="EMBL" id="LSSL01001550">
    <property type="protein sequence ID" value="OLY82428.1"/>
    <property type="molecule type" value="Genomic_DNA"/>
</dbReference>
<reference evidence="9" key="2">
    <citation type="submission" date="2017-01" db="EMBL/GenBank/DDBJ databases">
        <authorList>
            <person name="Mah S.A."/>
            <person name="Swanson W.J."/>
            <person name="Moy G.W."/>
            <person name="Vacquier V.D."/>
        </authorList>
    </citation>
    <scope>NUCLEOTIDE SEQUENCE</scope>
    <source>
        <strain evidence="9">ALG-7-W6</strain>
    </source>
</reference>
<dbReference type="InterPro" id="IPR036938">
    <property type="entry name" value="PAP2/HPO_sf"/>
</dbReference>
<dbReference type="Proteomes" id="UP000187455">
    <property type="component" value="Unassembled WGS sequence"/>
</dbReference>
<feature type="transmembrane region" description="Helical" evidence="6">
    <location>
        <begin position="84"/>
        <end position="107"/>
    </location>
</feature>
<feature type="transmembrane region" description="Helical" evidence="6">
    <location>
        <begin position="232"/>
        <end position="251"/>
    </location>
</feature>
<dbReference type="GO" id="GO:0006644">
    <property type="term" value="P:phospholipid metabolic process"/>
    <property type="evidence" value="ECO:0007669"/>
    <property type="project" value="InterPro"/>
</dbReference>
<name>A0A1R0H4M7_9FUNG</name>
<dbReference type="STRING" id="133383.A0A1R0H4M7"/>
<sequence>MLTINRRYFISYLPDWVVLAVVAAASWGIGSAAPYNRDFSLQDNTIKHAIHPDTIPFYAAVLISFIFPLFVIAGLSYYKSASWYAVHIGVLSITLTQVITLFFTSVIKNLAGRPRPDFLARCIPDLSKINDYTGFGPIPNSKDPFMGFYNRAICTNTDKSILYNGMRSFPSGHASASFCGLIFLSLFLASHLRLYNGKGYVYKAVLVSIPPLVASIIAVSRTFDNRHHWQDVLIGSILGSLIAFFCYYIYYPNLSSFTPFSDRFDKDNYSDVRSNERMDIQHSISPV</sequence>
<dbReference type="InterPro" id="IPR043216">
    <property type="entry name" value="PAP-like"/>
</dbReference>
<dbReference type="SMART" id="SM00014">
    <property type="entry name" value="acidPPc"/>
    <property type="match status" value="1"/>
</dbReference>
<feature type="domain" description="Phosphatidic acid phosphatase type 2/haloperoxidase" evidence="7">
    <location>
        <begin position="90"/>
        <end position="247"/>
    </location>
</feature>
<feature type="transmembrane region" description="Helical" evidence="6">
    <location>
        <begin position="55"/>
        <end position="78"/>
    </location>
</feature>
<dbReference type="GO" id="GO:0016020">
    <property type="term" value="C:membrane"/>
    <property type="evidence" value="ECO:0007669"/>
    <property type="project" value="UniProtKB-SubCell"/>
</dbReference>
<dbReference type="PANTHER" id="PTHR10165:SF35">
    <property type="entry name" value="RE23632P"/>
    <property type="match status" value="1"/>
</dbReference>
<dbReference type="SUPFAM" id="SSF48317">
    <property type="entry name" value="Acid phosphatase/Vanadium-dependent haloperoxidase"/>
    <property type="match status" value="1"/>
</dbReference>
<evidence type="ECO:0000256" key="6">
    <source>
        <dbReference type="SAM" id="Phobius"/>
    </source>
</evidence>
<evidence type="ECO:0000259" key="7">
    <source>
        <dbReference type="SMART" id="SM00014"/>
    </source>
</evidence>
<gene>
    <name evidence="9" type="ORF">AYI68_g1682</name>
    <name evidence="8" type="ORF">AYI68_g3456</name>
</gene>
<dbReference type="CDD" id="cd03390">
    <property type="entry name" value="PAP2_containing_1_like"/>
    <property type="match status" value="1"/>
</dbReference>
<comment type="caution">
    <text evidence="9">The sequence shown here is derived from an EMBL/GenBank/DDBJ whole genome shotgun (WGS) entry which is preliminary data.</text>
</comment>
<dbReference type="Pfam" id="PF01569">
    <property type="entry name" value="PAP2"/>
    <property type="match status" value="1"/>
</dbReference>
<dbReference type="OrthoDB" id="10030083at2759"/>
<evidence type="ECO:0000256" key="3">
    <source>
        <dbReference type="ARBA" id="ARBA00022692"/>
    </source>
</evidence>